<dbReference type="EMBL" id="LCIH01000009">
    <property type="protein sequence ID" value="KKT51649.1"/>
    <property type="molecule type" value="Genomic_DNA"/>
</dbReference>
<dbReference type="STRING" id="1618387.UW44_C0009G0013"/>
<reference evidence="1 2" key="1">
    <citation type="journal article" date="2015" name="Nature">
        <title>rRNA introns, odd ribosomes, and small enigmatic genomes across a large radiation of phyla.</title>
        <authorList>
            <person name="Brown C.T."/>
            <person name="Hug L.A."/>
            <person name="Thomas B.C."/>
            <person name="Sharon I."/>
            <person name="Castelle C.J."/>
            <person name="Singh A."/>
            <person name="Wilkins M.J."/>
            <person name="Williams K.H."/>
            <person name="Banfield J.F."/>
        </authorList>
    </citation>
    <scope>NUCLEOTIDE SEQUENCE [LARGE SCALE GENOMIC DNA]</scope>
</reference>
<evidence type="ECO:0000313" key="1">
    <source>
        <dbReference type="EMBL" id="KKT51649.1"/>
    </source>
</evidence>
<name>A0A0G1KUT8_9BACT</name>
<protein>
    <submittedName>
        <fullName evidence="1">Uncharacterized protein</fullName>
    </submittedName>
</protein>
<evidence type="ECO:0000313" key="2">
    <source>
        <dbReference type="Proteomes" id="UP000034006"/>
    </source>
</evidence>
<comment type="caution">
    <text evidence="1">The sequence shown here is derived from an EMBL/GenBank/DDBJ whole genome shotgun (WGS) entry which is preliminary data.</text>
</comment>
<dbReference type="AlphaFoldDB" id="A0A0G1KUT8"/>
<accession>A0A0G1KUT8</accession>
<proteinExistence type="predicted"/>
<gene>
    <name evidence="1" type="ORF">UW44_C0009G0013</name>
</gene>
<organism evidence="1 2">
    <name type="scientific">Candidatus Collierbacteria bacterium GW2011_GWB2_44_22</name>
    <dbReference type="NCBI Taxonomy" id="1618387"/>
    <lineage>
        <taxon>Bacteria</taxon>
        <taxon>Candidatus Collieribacteriota</taxon>
    </lineage>
</organism>
<dbReference type="Proteomes" id="UP000034006">
    <property type="component" value="Unassembled WGS sequence"/>
</dbReference>
<sequence>MPALVHPKIVFSSVTLSCRKDGPVEVTNYADFEVVFGSNEHGQPTVEFIITCPGCGQKLHVTDETPGKEMVIGQLDFADRDRMLHYPFDLGISEHGVFV</sequence>